<accession>A0A927HDI5</accession>
<evidence type="ECO:0000256" key="1">
    <source>
        <dbReference type="ARBA" id="ARBA00004651"/>
    </source>
</evidence>
<feature type="transmembrane region" description="Helical" evidence="6">
    <location>
        <begin position="34"/>
        <end position="53"/>
    </location>
</feature>
<organism evidence="7 8">
    <name type="scientific">Peribacillus faecalis</name>
    <dbReference type="NCBI Taxonomy" id="2772559"/>
    <lineage>
        <taxon>Bacteria</taxon>
        <taxon>Bacillati</taxon>
        <taxon>Bacillota</taxon>
        <taxon>Bacilli</taxon>
        <taxon>Bacillales</taxon>
        <taxon>Bacillaceae</taxon>
        <taxon>Peribacillus</taxon>
    </lineage>
</organism>
<dbReference type="Proteomes" id="UP000602076">
    <property type="component" value="Unassembled WGS sequence"/>
</dbReference>
<gene>
    <name evidence="7" type="ORF">IEO70_14105</name>
</gene>
<dbReference type="AlphaFoldDB" id="A0A927HDI5"/>
<evidence type="ECO:0000313" key="7">
    <source>
        <dbReference type="EMBL" id="MBD3109478.1"/>
    </source>
</evidence>
<comment type="subcellular location">
    <subcellularLocation>
        <location evidence="1">Cell membrane</location>
        <topology evidence="1">Multi-pass membrane protein</topology>
    </subcellularLocation>
</comment>
<evidence type="ECO:0000256" key="2">
    <source>
        <dbReference type="ARBA" id="ARBA00022475"/>
    </source>
</evidence>
<evidence type="ECO:0000313" key="8">
    <source>
        <dbReference type="Proteomes" id="UP000602076"/>
    </source>
</evidence>
<feature type="transmembrane region" description="Helical" evidence="6">
    <location>
        <begin position="12"/>
        <end position="28"/>
    </location>
</feature>
<evidence type="ECO:0000256" key="3">
    <source>
        <dbReference type="ARBA" id="ARBA00022692"/>
    </source>
</evidence>
<reference evidence="7" key="1">
    <citation type="submission" date="2020-09" db="EMBL/GenBank/DDBJ databases">
        <title>Bacillus faecalis sp. nov., a moderately halophilic bacterium isolated from cow faeces.</title>
        <authorList>
            <person name="Jiang L."/>
            <person name="Lee J."/>
        </authorList>
    </citation>
    <scope>NUCLEOTIDE SEQUENCE</scope>
    <source>
        <strain evidence="7">AGMB 02131</strain>
    </source>
</reference>
<keyword evidence="8" id="KW-1185">Reference proteome</keyword>
<comment type="caution">
    <text evidence="7">The sequence shown here is derived from an EMBL/GenBank/DDBJ whole genome shotgun (WGS) entry which is preliminary data.</text>
</comment>
<feature type="transmembrane region" description="Helical" evidence="6">
    <location>
        <begin position="97"/>
        <end position="117"/>
    </location>
</feature>
<evidence type="ECO:0000256" key="6">
    <source>
        <dbReference type="SAM" id="Phobius"/>
    </source>
</evidence>
<dbReference type="PANTHER" id="PTHR40035:SF1">
    <property type="entry name" value="ATP SYNTHASE PROTEIN I"/>
    <property type="match status" value="1"/>
</dbReference>
<dbReference type="InterPro" id="IPR039072">
    <property type="entry name" value="ATP_synth_I_Bacilli"/>
</dbReference>
<keyword evidence="5 6" id="KW-0472">Membrane</keyword>
<protein>
    <submittedName>
        <fullName evidence="7">ATP synthase subunit I</fullName>
    </submittedName>
</protein>
<sequence length="128" mass="14156">MPDLQFTFKRQLKYLLYIMAIYVLGWGFTSYQAIFAGLLLGTAISTFNVWLLMKKSQQVGASAAGGKPSRSIGSASRYAAAILAAIIAMKYPQYFNIYTTVLGLVTANVVIVIDYFIHKSNVNNGEER</sequence>
<dbReference type="InterPro" id="IPR005598">
    <property type="entry name" value="ATP_synth_I"/>
</dbReference>
<dbReference type="RefSeq" id="WP_190999016.1">
    <property type="nucleotide sequence ID" value="NZ_JACXSI010000035.1"/>
</dbReference>
<proteinExistence type="predicted"/>
<keyword evidence="3 6" id="KW-0812">Transmembrane</keyword>
<evidence type="ECO:0000256" key="4">
    <source>
        <dbReference type="ARBA" id="ARBA00022989"/>
    </source>
</evidence>
<keyword evidence="4 6" id="KW-1133">Transmembrane helix</keyword>
<dbReference type="GO" id="GO:0005886">
    <property type="term" value="C:plasma membrane"/>
    <property type="evidence" value="ECO:0007669"/>
    <property type="project" value="UniProtKB-SubCell"/>
</dbReference>
<keyword evidence="2" id="KW-1003">Cell membrane</keyword>
<dbReference type="EMBL" id="JACXSI010000035">
    <property type="protein sequence ID" value="MBD3109478.1"/>
    <property type="molecule type" value="Genomic_DNA"/>
</dbReference>
<name>A0A927HDI5_9BACI</name>
<dbReference type="PANTHER" id="PTHR40035">
    <property type="entry name" value="ATP SYNTHASE PROTEIN I"/>
    <property type="match status" value="1"/>
</dbReference>
<evidence type="ECO:0000256" key="5">
    <source>
        <dbReference type="ARBA" id="ARBA00023136"/>
    </source>
</evidence>
<dbReference type="Pfam" id="PF03899">
    <property type="entry name" value="ATP-synt_I"/>
    <property type="match status" value="1"/>
</dbReference>